<keyword evidence="2" id="KW-1185">Reference proteome</keyword>
<gene>
    <name evidence="1" type="ORF">I6G47_16445</name>
</gene>
<dbReference type="EMBL" id="CP065748">
    <property type="protein sequence ID" value="QPS78622.1"/>
    <property type="molecule type" value="Genomic_DNA"/>
</dbReference>
<dbReference type="AlphaFoldDB" id="A0A7T3DBE0"/>
<sequence length="69" mass="7416">MTVTAAPGDVAIGETDFEYPRSQENAFIVSPDQARQLAKVLLATANEADEMAAWVNENFPNHGGREVGP</sequence>
<evidence type="ECO:0000313" key="2">
    <source>
        <dbReference type="Proteomes" id="UP000595064"/>
    </source>
</evidence>
<protein>
    <submittedName>
        <fullName evidence="1">Uncharacterized protein</fullName>
    </submittedName>
</protein>
<evidence type="ECO:0000313" key="1">
    <source>
        <dbReference type="EMBL" id="QPS78622.1"/>
    </source>
</evidence>
<dbReference type="Proteomes" id="UP000595064">
    <property type="component" value="Chromosome"/>
</dbReference>
<dbReference type="KEGG" id="dla:I6G47_16445"/>
<accession>A0A7T3DBE0</accession>
<name>A0A7T3DBE0_9BURK</name>
<dbReference type="RefSeq" id="WP_155524840.1">
    <property type="nucleotide sequence ID" value="NZ_CP065748.1"/>
</dbReference>
<reference evidence="1 2" key="1">
    <citation type="submission" date="2020-12" db="EMBL/GenBank/DDBJ databases">
        <title>FDA dAtabase for Regulatory Grade micrObial Sequences (FDA-ARGOS): Supporting development and validation of Infectious Disease Dx tests.</title>
        <authorList>
            <person name="Sproer C."/>
            <person name="Gronow S."/>
            <person name="Severitt S."/>
            <person name="Schroder I."/>
            <person name="Tallon L."/>
            <person name="Sadzewicz L."/>
            <person name="Zhao X."/>
            <person name="Boylan J."/>
            <person name="Ott S."/>
            <person name="Bowen H."/>
            <person name="Vavikolanu K."/>
            <person name="Mehta A."/>
            <person name="Aluvathingal J."/>
            <person name="Nadendla S."/>
            <person name="Lowell S."/>
            <person name="Myers T."/>
            <person name="Yan Y."/>
            <person name="Sichtig H."/>
        </authorList>
    </citation>
    <scope>NUCLEOTIDE SEQUENCE [LARGE SCALE GENOMIC DNA]</scope>
    <source>
        <strain evidence="1 2">FDAARGOS_890</strain>
    </source>
</reference>
<organism evidence="1 2">
    <name type="scientific">Delftia lacustris</name>
    <dbReference type="NCBI Taxonomy" id="558537"/>
    <lineage>
        <taxon>Bacteria</taxon>
        <taxon>Pseudomonadati</taxon>
        <taxon>Pseudomonadota</taxon>
        <taxon>Betaproteobacteria</taxon>
        <taxon>Burkholderiales</taxon>
        <taxon>Comamonadaceae</taxon>
        <taxon>Delftia</taxon>
    </lineage>
</organism>
<proteinExistence type="predicted"/>